<protein>
    <recommendedName>
        <fullName evidence="3">Exopolyphosphatase</fullName>
        <ecNumber evidence="2">3.6.1.11</ecNumber>
    </recommendedName>
</protein>
<reference evidence="8 9" key="1">
    <citation type="submission" date="2020-11" db="EMBL/GenBank/DDBJ databases">
        <title>Algicoccus daihaiensis sp.nov., isolated from Daihai Lake in Inner Mongolia.</title>
        <authorList>
            <person name="Kai J."/>
        </authorList>
    </citation>
    <scope>NUCLEOTIDE SEQUENCE [LARGE SCALE GENOMIC DNA]</scope>
    <source>
        <strain evidence="9">f23</strain>
    </source>
</reference>
<dbReference type="Gene3D" id="1.10.3210.10">
    <property type="entry name" value="Hypothetical protein af1432"/>
    <property type="match status" value="1"/>
</dbReference>
<dbReference type="InterPro" id="IPR022371">
    <property type="entry name" value="Exopolyphosphatase"/>
</dbReference>
<organism evidence="8 9">
    <name type="scientific">Orrella daihaiensis</name>
    <dbReference type="NCBI Taxonomy" id="2782176"/>
    <lineage>
        <taxon>Bacteria</taxon>
        <taxon>Pseudomonadati</taxon>
        <taxon>Pseudomonadota</taxon>
        <taxon>Betaproteobacteria</taxon>
        <taxon>Burkholderiales</taxon>
        <taxon>Alcaligenaceae</taxon>
        <taxon>Orrella</taxon>
    </lineage>
</organism>
<dbReference type="InterPro" id="IPR043129">
    <property type="entry name" value="ATPase_NBD"/>
</dbReference>
<name>A0ABY4ALN0_9BURK</name>
<comment type="catalytic activity">
    <reaction evidence="5">
        <text>[phosphate](n) + H2O = [phosphate](n-1) + phosphate + H(+)</text>
        <dbReference type="Rhea" id="RHEA:21528"/>
        <dbReference type="Rhea" id="RHEA-COMP:9859"/>
        <dbReference type="Rhea" id="RHEA-COMP:14279"/>
        <dbReference type="ChEBI" id="CHEBI:15377"/>
        <dbReference type="ChEBI" id="CHEBI:15378"/>
        <dbReference type="ChEBI" id="CHEBI:16838"/>
        <dbReference type="ChEBI" id="CHEBI:43474"/>
        <dbReference type="EC" id="3.6.1.11"/>
    </reaction>
</comment>
<accession>A0ABY4ALN0</accession>
<evidence type="ECO:0000256" key="5">
    <source>
        <dbReference type="ARBA" id="ARBA00047607"/>
    </source>
</evidence>
<dbReference type="SUPFAM" id="SSF109604">
    <property type="entry name" value="HD-domain/PDEase-like"/>
    <property type="match status" value="1"/>
</dbReference>
<proteinExistence type="inferred from homology"/>
<dbReference type="EMBL" id="CP063982">
    <property type="protein sequence ID" value="UOD50853.1"/>
    <property type="molecule type" value="Genomic_DNA"/>
</dbReference>
<dbReference type="InterPro" id="IPR048950">
    <property type="entry name" value="Ppx_GppA_C"/>
</dbReference>
<evidence type="ECO:0000313" key="9">
    <source>
        <dbReference type="Proteomes" id="UP000831607"/>
    </source>
</evidence>
<dbReference type="SUPFAM" id="SSF53067">
    <property type="entry name" value="Actin-like ATPase domain"/>
    <property type="match status" value="2"/>
</dbReference>
<comment type="similarity">
    <text evidence="1">Belongs to the GppA/Ppx family.</text>
</comment>
<dbReference type="InterPro" id="IPR050273">
    <property type="entry name" value="GppA/Ppx_hydrolase"/>
</dbReference>
<dbReference type="Proteomes" id="UP000831607">
    <property type="component" value="Chromosome"/>
</dbReference>
<dbReference type="Pfam" id="PF21447">
    <property type="entry name" value="Ppx-GppA_III"/>
    <property type="match status" value="1"/>
</dbReference>
<keyword evidence="4 8" id="KW-0378">Hydrolase</keyword>
<dbReference type="Gene3D" id="3.30.420.40">
    <property type="match status" value="1"/>
</dbReference>
<evidence type="ECO:0000259" key="7">
    <source>
        <dbReference type="Pfam" id="PF21447"/>
    </source>
</evidence>
<dbReference type="PANTHER" id="PTHR30005:SF0">
    <property type="entry name" value="RETROGRADE REGULATION PROTEIN 2"/>
    <property type="match status" value="1"/>
</dbReference>
<dbReference type="GO" id="GO:0004309">
    <property type="term" value="F:exopolyphosphatase activity"/>
    <property type="evidence" value="ECO:0007669"/>
    <property type="project" value="UniProtKB-EC"/>
</dbReference>
<keyword evidence="9" id="KW-1185">Reference proteome</keyword>
<dbReference type="InterPro" id="IPR030673">
    <property type="entry name" value="PyroPPase_GppA_Ppx"/>
</dbReference>
<dbReference type="Gene3D" id="3.30.420.150">
    <property type="entry name" value="Exopolyphosphatase. Domain 2"/>
    <property type="match status" value="1"/>
</dbReference>
<evidence type="ECO:0000256" key="2">
    <source>
        <dbReference type="ARBA" id="ARBA00012451"/>
    </source>
</evidence>
<evidence type="ECO:0000256" key="4">
    <source>
        <dbReference type="ARBA" id="ARBA00022801"/>
    </source>
</evidence>
<dbReference type="RefSeq" id="WP_243479265.1">
    <property type="nucleotide sequence ID" value="NZ_CP063982.1"/>
</dbReference>
<evidence type="ECO:0000313" key="8">
    <source>
        <dbReference type="EMBL" id="UOD50853.1"/>
    </source>
</evidence>
<feature type="domain" description="Ppx/GppA phosphatase N-terminal" evidence="6">
    <location>
        <begin position="29"/>
        <end position="304"/>
    </location>
</feature>
<dbReference type="PIRSF" id="PIRSF001267">
    <property type="entry name" value="Pyrophosphatase_GppA_Ppx"/>
    <property type="match status" value="1"/>
</dbReference>
<feature type="domain" description="Ppx/GppA phosphatase C-terminal" evidence="7">
    <location>
        <begin position="312"/>
        <end position="479"/>
    </location>
</feature>
<evidence type="ECO:0000256" key="1">
    <source>
        <dbReference type="ARBA" id="ARBA00007125"/>
    </source>
</evidence>
<dbReference type="InterPro" id="IPR003695">
    <property type="entry name" value="Ppx_GppA_N"/>
</dbReference>
<dbReference type="Pfam" id="PF02541">
    <property type="entry name" value="Ppx-GppA"/>
    <property type="match status" value="1"/>
</dbReference>
<dbReference type="EC" id="3.6.1.11" evidence="2"/>
<gene>
    <name evidence="8" type="primary">ppx</name>
    <name evidence="8" type="ORF">DHf2319_02720</name>
</gene>
<evidence type="ECO:0000259" key="6">
    <source>
        <dbReference type="Pfam" id="PF02541"/>
    </source>
</evidence>
<dbReference type="PANTHER" id="PTHR30005">
    <property type="entry name" value="EXOPOLYPHOSPHATASE"/>
    <property type="match status" value="1"/>
</dbReference>
<evidence type="ECO:0000256" key="3">
    <source>
        <dbReference type="ARBA" id="ARBA00020416"/>
    </source>
</evidence>
<sequence length="495" mass="54824">MEHLLAAVDLGSNSFRLAIGRVHDENGVRQIYQIDRLKETVRLAAGLDENKVLSEQAIDKALAILKRFGERLESFHPDRVRAVATNTFRVARNTPEIMPLAEAALGFPIEVIAGREEARLIYTGVNHTLPASDNKRLVIDIGGGSTEVIIGKREEPLVMSSLYMGCVSYTRRFFPDGVVDEHTMRTAEMSAQREIEVITKPYKKLGWQEAYGSSGTAKALQAILTEGGFSKKGITASGLQRLRQKLVKTGRVVPEDLPGIKLERADVLLGGLAIMSAFFDEMGIEVMHTGDGALRLGVLVDLAGRSDAQDRRDETVKVFMKRYHVDSRQASRVRRTAQRLYDSLFPNANPFDELRHALSWAADLHEVGMSISSNGYHKHGAYILNNADMPGFSKADQAAVAMLVLAHTGKLGKVQSLVKSQEQWMAVLALRLAALLCRRREEVEALALSVSVKGKSIVTTVNRSWLAKHPLTDFSLHAEEDEWRKVGMQFEVVTV</sequence>
<dbReference type="CDD" id="cd24053">
    <property type="entry name" value="ASKHA_NBD_EcPPX-GppA-like"/>
    <property type="match status" value="1"/>
</dbReference>
<dbReference type="NCBIfam" id="TIGR03706">
    <property type="entry name" value="exo_poly_only"/>
    <property type="match status" value="1"/>
</dbReference>